<gene>
    <name evidence="1" type="ORF">PPENT_87.1.T0310001</name>
</gene>
<protein>
    <submittedName>
        <fullName evidence="1">Uncharacterized protein</fullName>
    </submittedName>
</protein>
<organism evidence="1 2">
    <name type="scientific">Paramecium pentaurelia</name>
    <dbReference type="NCBI Taxonomy" id="43138"/>
    <lineage>
        <taxon>Eukaryota</taxon>
        <taxon>Sar</taxon>
        <taxon>Alveolata</taxon>
        <taxon>Ciliophora</taxon>
        <taxon>Intramacronucleata</taxon>
        <taxon>Oligohymenophorea</taxon>
        <taxon>Peniculida</taxon>
        <taxon>Parameciidae</taxon>
        <taxon>Paramecium</taxon>
    </lineage>
</organism>
<dbReference type="AlphaFoldDB" id="A0A8S1U1C2"/>
<sequence length="505" mass="59356">MEYLWMAFVKSVLQIWYLDLELDAHYFAIIKNILTLIDIVNNIPVDFYIIKKGREILFSDYAMVEEQVKMKLISYTDNTNHIPIQMSYVGRYDLLGLFRYNQGTKGLITEVTYNIGTYLIGIRTSIILLNEISCGSSISFKINDTYAGSGQVYYDCQQLQFHKLRLVQIDILKLYQSYTNCQAYYLFLLLDIPQYQFTLSIVGNYMQYLIKISTDLSATWAYEQIILTSGYCPDNCQLCELPNECKICYPTFYKYRDGQCILCTAPYQKLDGSYCKDYDDETSYSKYFIKEYYDLTIDPNQFSQYTLISKNGINFMKGSDILYSIHYGTNLIFGGELVWAQAKFSRVHKIIKPHHSITIGFYILFGPSFPQDRSNNPVITFKGSSQTKRVYERIQHQSSSLTIQWECYGSNNEPKNAYCGFYNYYILKIKKNLKQLNFFGFQQLIIKNRFLKCKKINKKIIRLNKNFTIIILIKYINLKYYWMSKDIIILILKLMSIFKVSLLNK</sequence>
<proteinExistence type="predicted"/>
<name>A0A8S1U1C2_9CILI</name>
<evidence type="ECO:0000313" key="2">
    <source>
        <dbReference type="Proteomes" id="UP000689195"/>
    </source>
</evidence>
<keyword evidence="2" id="KW-1185">Reference proteome</keyword>
<accession>A0A8S1U1C2</accession>
<dbReference type="Proteomes" id="UP000689195">
    <property type="component" value="Unassembled WGS sequence"/>
</dbReference>
<dbReference type="EMBL" id="CAJJDO010000031">
    <property type="protein sequence ID" value="CAD8157792.1"/>
    <property type="molecule type" value="Genomic_DNA"/>
</dbReference>
<comment type="caution">
    <text evidence="1">The sequence shown here is derived from an EMBL/GenBank/DDBJ whole genome shotgun (WGS) entry which is preliminary data.</text>
</comment>
<evidence type="ECO:0000313" key="1">
    <source>
        <dbReference type="EMBL" id="CAD8157792.1"/>
    </source>
</evidence>
<reference evidence="1" key="1">
    <citation type="submission" date="2021-01" db="EMBL/GenBank/DDBJ databases">
        <authorList>
            <consortium name="Genoscope - CEA"/>
            <person name="William W."/>
        </authorList>
    </citation>
    <scope>NUCLEOTIDE SEQUENCE</scope>
</reference>
<dbReference type="PANTHER" id="PTHR38934:SF6">
    <property type="entry name" value="CHROMOSOME UNDETERMINED SCAFFOLD_176, WHOLE GENOME SHOTGUN SEQUENCE"/>
    <property type="match status" value="1"/>
</dbReference>
<dbReference type="PANTHER" id="PTHR38934">
    <property type="entry name" value="HYPHALLY REGULATED CELL WALL PROTEIN 1"/>
    <property type="match status" value="1"/>
</dbReference>